<reference evidence="2" key="1">
    <citation type="submission" date="2021-01" db="EMBL/GenBank/DDBJ databases">
        <authorList>
            <person name="Corre E."/>
            <person name="Pelletier E."/>
            <person name="Niang G."/>
            <person name="Scheremetjew M."/>
            <person name="Finn R."/>
            <person name="Kale V."/>
            <person name="Holt S."/>
            <person name="Cochrane G."/>
            <person name="Meng A."/>
            <person name="Brown T."/>
            <person name="Cohen L."/>
        </authorList>
    </citation>
    <scope>NUCLEOTIDE SEQUENCE</scope>
    <source>
        <strain evidence="2">CCMP281</strain>
    </source>
</reference>
<organism evidence="2">
    <name type="scientific">Haptolina ericina</name>
    <dbReference type="NCBI Taxonomy" id="156174"/>
    <lineage>
        <taxon>Eukaryota</taxon>
        <taxon>Haptista</taxon>
        <taxon>Haptophyta</taxon>
        <taxon>Prymnesiophyceae</taxon>
        <taxon>Prymnesiales</taxon>
        <taxon>Prymnesiaceae</taxon>
        <taxon>Haptolina</taxon>
    </lineage>
</organism>
<accession>A0A7S3EYD2</accession>
<feature type="signal peptide" evidence="1">
    <location>
        <begin position="1"/>
        <end position="21"/>
    </location>
</feature>
<keyword evidence="1" id="KW-0732">Signal</keyword>
<proteinExistence type="predicted"/>
<evidence type="ECO:0000256" key="1">
    <source>
        <dbReference type="SAM" id="SignalP"/>
    </source>
</evidence>
<protein>
    <submittedName>
        <fullName evidence="2">Uncharacterized protein</fullName>
    </submittedName>
</protein>
<feature type="chain" id="PRO_5030621786" evidence="1">
    <location>
        <begin position="22"/>
        <end position="136"/>
    </location>
</feature>
<evidence type="ECO:0000313" key="2">
    <source>
        <dbReference type="EMBL" id="CAE0115626.1"/>
    </source>
</evidence>
<gene>
    <name evidence="2" type="ORF">HERI1096_LOCUS16311</name>
</gene>
<name>A0A7S3EYD2_9EUKA</name>
<dbReference type="EMBL" id="HBHX01029221">
    <property type="protein sequence ID" value="CAE0115626.1"/>
    <property type="molecule type" value="Transcribed_RNA"/>
</dbReference>
<sequence length="136" mass="15463">MSQASSWRVSALLLCCTTSSALHMPTQLHIRELQRVPSRTQPPIMDADEGDDNLNQLLDRQVFDPLAEDSNDPGLLRSFKELVQTDYQLAETLWAGGVFAVLLLFSQQAVRVYKHCYFAPDQMCPWDTVPLDNFDF</sequence>
<dbReference type="AlphaFoldDB" id="A0A7S3EYD2"/>